<dbReference type="Proteomes" id="UP000077262">
    <property type="component" value="Unassembled WGS sequence"/>
</dbReference>
<proteinExistence type="predicted"/>
<gene>
    <name evidence="1" type="ORF">AX777_01235</name>
</gene>
<comment type="caution">
    <text evidence="1">The sequence shown here is derived from an EMBL/GenBank/DDBJ whole genome shotgun (WGS) entry which is preliminary data.</text>
</comment>
<name>A0A177JZ95_SPHYA</name>
<accession>A0A177JZ95</accession>
<dbReference type="EMBL" id="LSTR01000020">
    <property type="protein sequence ID" value="OAH46519.1"/>
    <property type="molecule type" value="Genomic_DNA"/>
</dbReference>
<dbReference type="OrthoDB" id="7605005at2"/>
<dbReference type="RefSeq" id="WP_017498944.1">
    <property type="nucleotide sequence ID" value="NZ_LSTR01000020.1"/>
</dbReference>
<sequence length="273" mass="29425">MTHDCNCHGGGDHRLATIVPGSLERPLYAPGLILQDSDLTAAVDYTRELNRLLFRTLFGCGVLCGLTVSIRENCGLIVTVDPGLALDGCGDPLHLPGSAVIKLEERDGVLSPAGTNGAPRFTQFWVLACAKDGKCRPRPTVCDDSLDDRTQATRARLNTEISVTFDPPTCACGCMDFSNQHGDEEGGSEEELGSGDIEVDNLPDRVTDCYDKHNYDPACPEDCGCGSACSCGCCVLLAEVRWVENDGRNGWQVRHKGVRRFVRPALIPDPISS</sequence>
<organism evidence="1 2">
    <name type="scientific">Sphingobium yanoikuyae</name>
    <name type="common">Sphingomonas yanoikuyae</name>
    <dbReference type="NCBI Taxonomy" id="13690"/>
    <lineage>
        <taxon>Bacteria</taxon>
        <taxon>Pseudomonadati</taxon>
        <taxon>Pseudomonadota</taxon>
        <taxon>Alphaproteobacteria</taxon>
        <taxon>Sphingomonadales</taxon>
        <taxon>Sphingomonadaceae</taxon>
        <taxon>Sphingobium</taxon>
    </lineage>
</organism>
<dbReference type="AlphaFoldDB" id="A0A177JZ95"/>
<protein>
    <submittedName>
        <fullName evidence="1">Uncharacterized protein</fullName>
    </submittedName>
</protein>
<evidence type="ECO:0000313" key="1">
    <source>
        <dbReference type="EMBL" id="OAH46519.1"/>
    </source>
</evidence>
<reference evidence="1 2" key="1">
    <citation type="submission" date="2016-02" db="EMBL/GenBank/DDBJ databases">
        <authorList>
            <person name="Wen L."/>
            <person name="He K."/>
            <person name="Yang H."/>
        </authorList>
    </citation>
    <scope>NUCLEOTIDE SEQUENCE [LARGE SCALE GENOMIC DNA]</scope>
    <source>
        <strain evidence="1 2">CD09_2</strain>
    </source>
</reference>
<evidence type="ECO:0000313" key="2">
    <source>
        <dbReference type="Proteomes" id="UP000077262"/>
    </source>
</evidence>